<accession>A0ABS4PY69</accession>
<dbReference type="RefSeq" id="WP_209667399.1">
    <property type="nucleotide sequence ID" value="NZ_JAGGMS010000001.1"/>
</dbReference>
<feature type="region of interest" description="Disordered" evidence="1">
    <location>
        <begin position="1"/>
        <end position="85"/>
    </location>
</feature>
<gene>
    <name evidence="2" type="ORF">JOM49_005903</name>
</gene>
<evidence type="ECO:0000256" key="1">
    <source>
        <dbReference type="SAM" id="MobiDB-lite"/>
    </source>
</evidence>
<protein>
    <submittedName>
        <fullName evidence="2">Uncharacterized protein</fullName>
    </submittedName>
</protein>
<reference evidence="2 3" key="1">
    <citation type="submission" date="2021-03" db="EMBL/GenBank/DDBJ databases">
        <title>Sequencing the genomes of 1000 actinobacteria strains.</title>
        <authorList>
            <person name="Klenk H.-P."/>
        </authorList>
    </citation>
    <scope>NUCLEOTIDE SEQUENCE [LARGE SCALE GENOMIC DNA]</scope>
    <source>
        <strain evidence="2 3">DSM 45510</strain>
    </source>
</reference>
<comment type="caution">
    <text evidence="2">The sequence shown here is derived from an EMBL/GenBank/DDBJ whole genome shotgun (WGS) entry which is preliminary data.</text>
</comment>
<evidence type="ECO:0000313" key="2">
    <source>
        <dbReference type="EMBL" id="MBP2184377.1"/>
    </source>
</evidence>
<dbReference type="EMBL" id="JAGGMS010000001">
    <property type="protein sequence ID" value="MBP2184377.1"/>
    <property type="molecule type" value="Genomic_DNA"/>
</dbReference>
<name>A0ABS4PY69_9PSEU</name>
<feature type="compositionally biased region" description="Basic and acidic residues" evidence="1">
    <location>
        <begin position="43"/>
        <end position="85"/>
    </location>
</feature>
<keyword evidence="3" id="KW-1185">Reference proteome</keyword>
<evidence type="ECO:0000313" key="3">
    <source>
        <dbReference type="Proteomes" id="UP000741013"/>
    </source>
</evidence>
<feature type="compositionally biased region" description="Basic and acidic residues" evidence="1">
    <location>
        <begin position="16"/>
        <end position="35"/>
    </location>
</feature>
<proteinExistence type="predicted"/>
<organism evidence="2 3">
    <name type="scientific">Amycolatopsis magusensis</name>
    <dbReference type="NCBI Taxonomy" id="882444"/>
    <lineage>
        <taxon>Bacteria</taxon>
        <taxon>Bacillati</taxon>
        <taxon>Actinomycetota</taxon>
        <taxon>Actinomycetes</taxon>
        <taxon>Pseudonocardiales</taxon>
        <taxon>Pseudonocardiaceae</taxon>
        <taxon>Amycolatopsis</taxon>
    </lineage>
</organism>
<dbReference type="Proteomes" id="UP000741013">
    <property type="component" value="Unassembled WGS sequence"/>
</dbReference>
<sequence length="85" mass="9424">MTDHEETVQAPASLAERSRAADERETAADAREESLNHQQQRLARAEGAVRTDAHRATRDQTKVDRETATSARAVKEVRREGPADS</sequence>